<proteinExistence type="predicted"/>
<feature type="region of interest" description="Disordered" evidence="1">
    <location>
        <begin position="127"/>
        <end position="148"/>
    </location>
</feature>
<dbReference type="EMBL" id="MZNU01000076">
    <property type="protein sequence ID" value="OWP05342.1"/>
    <property type="molecule type" value="Genomic_DNA"/>
</dbReference>
<feature type="compositionally biased region" description="Basic and acidic residues" evidence="1">
    <location>
        <begin position="23"/>
        <end position="43"/>
    </location>
</feature>
<name>A0A218ZC66_9HELO</name>
<dbReference type="AlphaFoldDB" id="A0A218ZC66"/>
<feature type="region of interest" description="Disordered" evidence="1">
    <location>
        <begin position="1"/>
        <end position="46"/>
    </location>
</feature>
<feature type="compositionally biased region" description="Polar residues" evidence="1">
    <location>
        <begin position="138"/>
        <end position="148"/>
    </location>
</feature>
<dbReference type="Proteomes" id="UP000242519">
    <property type="component" value="Unassembled WGS sequence"/>
</dbReference>
<dbReference type="InParanoid" id="A0A218ZC66"/>
<evidence type="ECO:0000313" key="2">
    <source>
        <dbReference type="EMBL" id="OWP05342.1"/>
    </source>
</evidence>
<accession>A0A218ZC66</accession>
<comment type="caution">
    <text evidence="2">The sequence shown here is derived from an EMBL/GenBank/DDBJ whole genome shotgun (WGS) entry which is preliminary data.</text>
</comment>
<evidence type="ECO:0000256" key="1">
    <source>
        <dbReference type="SAM" id="MobiDB-lite"/>
    </source>
</evidence>
<reference evidence="2 3" key="1">
    <citation type="submission" date="2017-04" db="EMBL/GenBank/DDBJ databases">
        <title>Draft genome sequence of Marssonina coronaria NL1: causal agent of apple blotch.</title>
        <authorList>
            <person name="Cheng Q."/>
        </authorList>
    </citation>
    <scope>NUCLEOTIDE SEQUENCE [LARGE SCALE GENOMIC DNA]</scope>
    <source>
        <strain evidence="2 3">NL1</strain>
    </source>
</reference>
<organism evidence="2 3">
    <name type="scientific">Diplocarpon coronariae</name>
    <dbReference type="NCBI Taxonomy" id="2795749"/>
    <lineage>
        <taxon>Eukaryota</taxon>
        <taxon>Fungi</taxon>
        <taxon>Dikarya</taxon>
        <taxon>Ascomycota</taxon>
        <taxon>Pezizomycotina</taxon>
        <taxon>Leotiomycetes</taxon>
        <taxon>Helotiales</taxon>
        <taxon>Drepanopezizaceae</taxon>
        <taxon>Diplocarpon</taxon>
    </lineage>
</organism>
<evidence type="ECO:0000313" key="3">
    <source>
        <dbReference type="Proteomes" id="UP000242519"/>
    </source>
</evidence>
<protein>
    <submittedName>
        <fullName evidence="2">Uncharacterized protein</fullName>
    </submittedName>
</protein>
<sequence>MTPGCAKQAERAERNSNTPPDSQEFRQASHDSAAETQGDERRSVSRLSFTTRTHLFENMGQQRTRSEWLLSEASSTTRLELRGCGHGGTSDEALYLPCTAGEYDHPGWIETSGPRIVEPSRQVEVIPSDNPRRHHSEGSPSFDGQTRSRFFAEEDRERMGCLAWWQTLSRPASLMHGAAG</sequence>
<gene>
    <name evidence="2" type="ORF">B2J93_8084</name>
</gene>
<keyword evidence="3" id="KW-1185">Reference proteome</keyword>